<dbReference type="SMART" id="SM00360">
    <property type="entry name" value="RRM"/>
    <property type="match status" value="2"/>
</dbReference>
<keyword evidence="1" id="KW-0677">Repeat</keyword>
<dbReference type="AlphaFoldDB" id="A0A8S1IT34"/>
<evidence type="ECO:0000313" key="6">
    <source>
        <dbReference type="EMBL" id="CAD7698127.1"/>
    </source>
</evidence>
<dbReference type="GO" id="GO:0003723">
    <property type="term" value="F:RNA binding"/>
    <property type="evidence" value="ECO:0007669"/>
    <property type="project" value="UniProtKB-UniRule"/>
</dbReference>
<dbReference type="InterPro" id="IPR035979">
    <property type="entry name" value="RBD_domain_sf"/>
</dbReference>
<evidence type="ECO:0000313" key="7">
    <source>
        <dbReference type="Proteomes" id="UP000708148"/>
    </source>
</evidence>
<proteinExistence type="predicted"/>
<comment type="caution">
    <text evidence="6">The sequence shown here is derived from an EMBL/GenBank/DDBJ whole genome shotgun (WGS) entry which is preliminary data.</text>
</comment>
<dbReference type="PANTHER" id="PTHR13976">
    <property type="entry name" value="HETEROGENEOUS NUCLEAR RIBONUCLEOPROTEIN-RELATED"/>
    <property type="match status" value="1"/>
</dbReference>
<sequence length="242" mass="26782">MSGHDGYYTDGLPIGVGMGMNPVGMAMGYERVFPCVRLRGLPFHVTEDEIRLFLGGDPVDILMVKRDGRFSGEAYVVLGTPVAVEMALTKNKSYMGRRYIEIFRAKKLDYYRAVVAEMTDGPVSYQVTESRPRRPPGPFGMEGPGDHNGLATSCVLRLRGLPFSVNAQDIVSWFNDGAMSPITADNVFVVTDYGRPSGTAFVEFPTPEDAQGAMVKDRQMMGTRYIEIFASTPEERARYSGY</sequence>
<evidence type="ECO:0000256" key="4">
    <source>
        <dbReference type="SAM" id="MobiDB-lite"/>
    </source>
</evidence>
<keyword evidence="7" id="KW-1185">Reference proteome</keyword>
<protein>
    <recommendedName>
        <fullName evidence="5">RRM domain-containing protein</fullName>
    </recommendedName>
</protein>
<dbReference type="InterPro" id="IPR050666">
    <property type="entry name" value="ESRP"/>
</dbReference>
<organism evidence="6 7">
    <name type="scientific">Ostreobium quekettii</name>
    <dbReference type="NCBI Taxonomy" id="121088"/>
    <lineage>
        <taxon>Eukaryota</taxon>
        <taxon>Viridiplantae</taxon>
        <taxon>Chlorophyta</taxon>
        <taxon>core chlorophytes</taxon>
        <taxon>Ulvophyceae</taxon>
        <taxon>TCBD clade</taxon>
        <taxon>Bryopsidales</taxon>
        <taxon>Ostreobineae</taxon>
        <taxon>Ostreobiaceae</taxon>
        <taxon>Ostreobium</taxon>
    </lineage>
</organism>
<dbReference type="SUPFAM" id="SSF54928">
    <property type="entry name" value="RNA-binding domain, RBD"/>
    <property type="match status" value="1"/>
</dbReference>
<reference evidence="6" key="1">
    <citation type="submission" date="2020-12" db="EMBL/GenBank/DDBJ databases">
        <authorList>
            <person name="Iha C."/>
        </authorList>
    </citation>
    <scope>NUCLEOTIDE SEQUENCE</scope>
</reference>
<dbReference type="CDD" id="cd12254">
    <property type="entry name" value="RRM_hnRNPH_ESRPs_RBM12_like"/>
    <property type="match status" value="2"/>
</dbReference>
<dbReference type="InterPro" id="IPR012677">
    <property type="entry name" value="Nucleotide-bd_a/b_plait_sf"/>
</dbReference>
<dbReference type="PROSITE" id="PS50102">
    <property type="entry name" value="RRM"/>
    <property type="match status" value="1"/>
</dbReference>
<evidence type="ECO:0000256" key="2">
    <source>
        <dbReference type="ARBA" id="ARBA00022884"/>
    </source>
</evidence>
<dbReference type="Gene3D" id="3.30.70.330">
    <property type="match status" value="2"/>
</dbReference>
<name>A0A8S1IT34_9CHLO</name>
<feature type="region of interest" description="Disordered" evidence="4">
    <location>
        <begin position="125"/>
        <end position="145"/>
    </location>
</feature>
<evidence type="ECO:0000256" key="3">
    <source>
        <dbReference type="PROSITE-ProRule" id="PRU00176"/>
    </source>
</evidence>
<feature type="domain" description="RRM" evidence="5">
    <location>
        <begin position="154"/>
        <end position="233"/>
    </location>
</feature>
<dbReference type="InterPro" id="IPR000504">
    <property type="entry name" value="RRM_dom"/>
</dbReference>
<dbReference type="OrthoDB" id="431068at2759"/>
<dbReference type="EMBL" id="CAJHUC010000765">
    <property type="protein sequence ID" value="CAD7698127.1"/>
    <property type="molecule type" value="Genomic_DNA"/>
</dbReference>
<keyword evidence="2 3" id="KW-0694">RNA-binding</keyword>
<evidence type="ECO:0000259" key="5">
    <source>
        <dbReference type="PROSITE" id="PS50102"/>
    </source>
</evidence>
<accession>A0A8S1IT34</accession>
<dbReference type="Proteomes" id="UP000708148">
    <property type="component" value="Unassembled WGS sequence"/>
</dbReference>
<dbReference type="Pfam" id="PF00076">
    <property type="entry name" value="RRM_1"/>
    <property type="match status" value="1"/>
</dbReference>
<gene>
    <name evidence="6" type="ORF">OSTQU699_LOCUS3488</name>
</gene>
<evidence type="ECO:0000256" key="1">
    <source>
        <dbReference type="ARBA" id="ARBA00022737"/>
    </source>
</evidence>